<comment type="caution">
    <text evidence="1">The sequence shown here is derived from an EMBL/GenBank/DDBJ whole genome shotgun (WGS) entry which is preliminary data.</text>
</comment>
<evidence type="ECO:0000313" key="1">
    <source>
        <dbReference type="EMBL" id="RGV69173.1"/>
    </source>
</evidence>
<accession>A0A412YU23</accession>
<reference evidence="1 2" key="1">
    <citation type="submission" date="2018-08" db="EMBL/GenBank/DDBJ databases">
        <title>A genome reference for cultivated species of the human gut microbiota.</title>
        <authorList>
            <person name="Zou Y."/>
            <person name="Xue W."/>
            <person name="Luo G."/>
        </authorList>
    </citation>
    <scope>NUCLEOTIDE SEQUENCE [LARGE SCALE GENOMIC DNA]</scope>
    <source>
        <strain evidence="1 2">AF14-18</strain>
    </source>
</reference>
<gene>
    <name evidence="1" type="ORF">DWW02_28500</name>
</gene>
<sequence>MEGLKAALEHVEELARENEKTEVIEICGKTYANKSLKRYDAQEMADSITATTLSSLVDYIGSCSREFPDGDMIIHIVSPTKVKLISELDTERRRECLFETEAETSEYRFDKWYDQENFMISLQANFQYSTDLEAVMKLAGNIEKKNDQSFSDDGRTQVATMTVGVATKAAAIVPNPVELIPYRTFQEVGQPASKFVFRIGENNDIPIFKLIEAEGGIWKNEAVSNIKRYLTEALMDMPKAISSRITIIG</sequence>
<organism evidence="1 2">
    <name type="scientific">Enterocloster bolteae</name>
    <dbReference type="NCBI Taxonomy" id="208479"/>
    <lineage>
        <taxon>Bacteria</taxon>
        <taxon>Bacillati</taxon>
        <taxon>Bacillota</taxon>
        <taxon>Clostridia</taxon>
        <taxon>Lachnospirales</taxon>
        <taxon>Lachnospiraceae</taxon>
        <taxon>Enterocloster</taxon>
    </lineage>
</organism>
<evidence type="ECO:0008006" key="3">
    <source>
        <dbReference type="Google" id="ProtNLM"/>
    </source>
</evidence>
<name>A0A412YU23_9FIRM</name>
<evidence type="ECO:0000313" key="2">
    <source>
        <dbReference type="Proteomes" id="UP000284543"/>
    </source>
</evidence>
<proteinExistence type="predicted"/>
<dbReference type="EMBL" id="QRZM01000025">
    <property type="protein sequence ID" value="RGV69173.1"/>
    <property type="molecule type" value="Genomic_DNA"/>
</dbReference>
<dbReference type="Proteomes" id="UP000284543">
    <property type="component" value="Unassembled WGS sequence"/>
</dbReference>
<protein>
    <recommendedName>
        <fullName evidence="3">Phage protein</fullName>
    </recommendedName>
</protein>
<dbReference type="AlphaFoldDB" id="A0A412YU23"/>